<dbReference type="Proteomes" id="UP001162889">
    <property type="component" value="Unassembled WGS sequence"/>
</dbReference>
<protein>
    <submittedName>
        <fullName evidence="1">Cytochrome c</fullName>
    </submittedName>
</protein>
<reference evidence="1" key="1">
    <citation type="submission" date="2022-03" db="EMBL/GenBank/DDBJ databases">
        <title>Genome Encyclopedia of Bacteria and Archaea VI: Functional Genomics of Type Strains.</title>
        <authorList>
            <person name="Whitman W."/>
        </authorList>
    </citation>
    <scope>NUCLEOTIDE SEQUENCE</scope>
    <source>
        <strain evidence="1">HSC-15S17</strain>
    </source>
</reference>
<keyword evidence="2" id="KW-1185">Reference proteome</keyword>
<proteinExistence type="predicted"/>
<organism evidence="1 2">
    <name type="scientific">Duganella violaceipulchra</name>
    <dbReference type="NCBI Taxonomy" id="2849652"/>
    <lineage>
        <taxon>Bacteria</taxon>
        <taxon>Pseudomonadati</taxon>
        <taxon>Pseudomonadota</taxon>
        <taxon>Betaproteobacteria</taxon>
        <taxon>Burkholderiales</taxon>
        <taxon>Oxalobacteraceae</taxon>
        <taxon>Telluria group</taxon>
        <taxon>Duganella</taxon>
    </lineage>
</organism>
<evidence type="ECO:0000313" key="2">
    <source>
        <dbReference type="Proteomes" id="UP001162889"/>
    </source>
</evidence>
<gene>
    <name evidence="1" type="ORF">L1274_005742</name>
</gene>
<sequence length="37" mass="3919">MGAGMARMFAAAAFAKHNKPLGHDQLICAAPPFSFEI</sequence>
<accession>A0ABT1GSL4</accession>
<dbReference type="EMBL" id="JALJZU010000014">
    <property type="protein sequence ID" value="MCP2011988.1"/>
    <property type="molecule type" value="Genomic_DNA"/>
</dbReference>
<comment type="caution">
    <text evidence="1">The sequence shown here is derived from an EMBL/GenBank/DDBJ whole genome shotgun (WGS) entry which is preliminary data.</text>
</comment>
<evidence type="ECO:0000313" key="1">
    <source>
        <dbReference type="EMBL" id="MCP2011988.1"/>
    </source>
</evidence>
<name>A0ABT1GSL4_9BURK</name>